<dbReference type="Proteomes" id="UP000019132">
    <property type="component" value="Unassembled WGS sequence"/>
</dbReference>
<evidence type="ECO:0000256" key="1">
    <source>
        <dbReference type="SAM" id="MobiDB-lite"/>
    </source>
</evidence>
<name>K3X3P3_GLOUD</name>
<dbReference type="OMA" id="LECRREN"/>
<dbReference type="AlphaFoldDB" id="K3X3P3"/>
<feature type="region of interest" description="Disordered" evidence="1">
    <location>
        <begin position="80"/>
        <end position="103"/>
    </location>
</feature>
<proteinExistence type="predicted"/>
<evidence type="ECO:0000313" key="3">
    <source>
        <dbReference type="Proteomes" id="UP000019132"/>
    </source>
</evidence>
<accession>K3X3P3</accession>
<reference evidence="2" key="3">
    <citation type="submission" date="2015-02" db="UniProtKB">
        <authorList>
            <consortium name="EnsemblProtists"/>
        </authorList>
    </citation>
    <scope>IDENTIFICATION</scope>
    <source>
        <strain evidence="2">DAOM BR144</strain>
    </source>
</reference>
<organism evidence="2 3">
    <name type="scientific">Globisporangium ultimum (strain ATCC 200006 / CBS 805.95 / DAOM BR144)</name>
    <name type="common">Pythium ultimum</name>
    <dbReference type="NCBI Taxonomy" id="431595"/>
    <lineage>
        <taxon>Eukaryota</taxon>
        <taxon>Sar</taxon>
        <taxon>Stramenopiles</taxon>
        <taxon>Oomycota</taxon>
        <taxon>Peronosporomycetes</taxon>
        <taxon>Pythiales</taxon>
        <taxon>Pythiaceae</taxon>
        <taxon>Globisporangium</taxon>
    </lineage>
</organism>
<evidence type="ECO:0000313" key="2">
    <source>
        <dbReference type="EnsemblProtists" id="PYU1_T011842"/>
    </source>
</evidence>
<reference evidence="3" key="1">
    <citation type="journal article" date="2010" name="Genome Biol.">
        <title>Genome sequence of the necrotrophic plant pathogen Pythium ultimum reveals original pathogenicity mechanisms and effector repertoire.</title>
        <authorList>
            <person name="Levesque C.A."/>
            <person name="Brouwer H."/>
            <person name="Cano L."/>
            <person name="Hamilton J.P."/>
            <person name="Holt C."/>
            <person name="Huitema E."/>
            <person name="Raffaele S."/>
            <person name="Robideau G.P."/>
            <person name="Thines M."/>
            <person name="Win J."/>
            <person name="Zerillo M.M."/>
            <person name="Beakes G.W."/>
            <person name="Boore J.L."/>
            <person name="Busam D."/>
            <person name="Dumas B."/>
            <person name="Ferriera S."/>
            <person name="Fuerstenberg S.I."/>
            <person name="Gachon C.M."/>
            <person name="Gaulin E."/>
            <person name="Govers F."/>
            <person name="Grenville-Briggs L."/>
            <person name="Horner N."/>
            <person name="Hostetler J."/>
            <person name="Jiang R.H."/>
            <person name="Johnson J."/>
            <person name="Krajaejun T."/>
            <person name="Lin H."/>
            <person name="Meijer H.J."/>
            <person name="Moore B."/>
            <person name="Morris P."/>
            <person name="Phuntmart V."/>
            <person name="Puiu D."/>
            <person name="Shetty J."/>
            <person name="Stajich J.E."/>
            <person name="Tripathy S."/>
            <person name="Wawra S."/>
            <person name="van West P."/>
            <person name="Whitty B.R."/>
            <person name="Coutinho P.M."/>
            <person name="Henrissat B."/>
            <person name="Martin F."/>
            <person name="Thomas P.D."/>
            <person name="Tyler B.M."/>
            <person name="De Vries R.P."/>
            <person name="Kamoun S."/>
            <person name="Yandell M."/>
            <person name="Tisserat N."/>
            <person name="Buell C.R."/>
        </authorList>
    </citation>
    <scope>NUCLEOTIDE SEQUENCE</scope>
    <source>
        <strain evidence="3">DAOM:BR144</strain>
    </source>
</reference>
<keyword evidence="3" id="KW-1185">Reference proteome</keyword>
<reference evidence="3" key="2">
    <citation type="submission" date="2010-04" db="EMBL/GenBank/DDBJ databases">
        <authorList>
            <person name="Buell R."/>
            <person name="Hamilton J."/>
            <person name="Hostetler J."/>
        </authorList>
    </citation>
    <scope>NUCLEOTIDE SEQUENCE [LARGE SCALE GENOMIC DNA]</scope>
    <source>
        <strain evidence="3">DAOM:BR144</strain>
    </source>
</reference>
<dbReference type="eggNOG" id="ENOG502R8JH">
    <property type="taxonomic scope" value="Eukaryota"/>
</dbReference>
<dbReference type="VEuPathDB" id="FungiDB:PYU1_G011816"/>
<sequence>MEAPGAVEDAIQRFNPGARTDIALASKEPGERSIIFVWGVRVTYGDQKEIEWVCLASQHCRDNWAVIPLYSGRTPNATKHLKDAHNTTSEKTQAEAAKKRTRDDEMEELKSSIMFRDDPARLRLLLETRRIVLNSLPFRAGEYYDSILISDLIVKDQFRTVINAKTVMHSVIEMYAAVKREVKQRLRKSVQDGAKSLTMVADFWTCKPQHAKYLGVRVYFVDEKWKFNSVMLGTRRFNHSYVDREAGIRRLFKK</sequence>
<dbReference type="EMBL" id="GL376637">
    <property type="status" value="NOT_ANNOTATED_CDS"/>
    <property type="molecule type" value="Genomic_DNA"/>
</dbReference>
<dbReference type="InParanoid" id="K3X3P3"/>
<protein>
    <submittedName>
        <fullName evidence="2">Uncharacterized protein</fullName>
    </submittedName>
</protein>
<dbReference type="HOGENOM" id="CLU_042495_0_0_1"/>
<feature type="compositionally biased region" description="Basic and acidic residues" evidence="1">
    <location>
        <begin position="92"/>
        <end position="103"/>
    </location>
</feature>
<dbReference type="EnsemblProtists" id="PYU1_T011842">
    <property type="protein sequence ID" value="PYU1_T011842"/>
    <property type="gene ID" value="PYU1_G011816"/>
</dbReference>